<name>A0A0H5BZ10_CYBJN</name>
<sequence length="83" mass="9537">MSMEKRPNTAQLEISAMMRNQNTVKPSTHGNIIKQIELNKFKGCTTTNSLDKRANTQQHRVSAAYYLLIQLMHTKSMRAEPEM</sequence>
<organism evidence="1 2">
    <name type="scientific">Cyberlindnera jadinii (strain ATCC 18201 / CBS 1600 / BCRC 20928 / JCM 3617 / NBRC 0987 / NRRL Y-1542)</name>
    <name type="common">Torula yeast</name>
    <name type="synonym">Candida utilis</name>
    <dbReference type="NCBI Taxonomy" id="983966"/>
    <lineage>
        <taxon>Eukaryota</taxon>
        <taxon>Fungi</taxon>
        <taxon>Dikarya</taxon>
        <taxon>Ascomycota</taxon>
        <taxon>Saccharomycotina</taxon>
        <taxon>Saccharomycetes</taxon>
        <taxon>Phaffomycetales</taxon>
        <taxon>Phaffomycetaceae</taxon>
        <taxon>Cyberlindnera</taxon>
    </lineage>
</organism>
<evidence type="ECO:0000313" key="2">
    <source>
        <dbReference type="Proteomes" id="UP000038830"/>
    </source>
</evidence>
<dbReference type="AlphaFoldDB" id="A0A0H5BZ10"/>
<dbReference type="EMBL" id="CDQK01000001">
    <property type="protein sequence ID" value="CEP20442.1"/>
    <property type="molecule type" value="Genomic_DNA"/>
</dbReference>
<protein>
    <submittedName>
        <fullName evidence="1">Uncharacterized protein</fullName>
    </submittedName>
</protein>
<reference evidence="2" key="1">
    <citation type="journal article" date="2015" name="J. Biotechnol.">
        <title>The structure of the Cyberlindnera jadinii genome and its relation to Candida utilis analyzed by the occurrence of single nucleotide polymorphisms.</title>
        <authorList>
            <person name="Rupp O."/>
            <person name="Brinkrolf K."/>
            <person name="Buerth C."/>
            <person name="Kunigo M."/>
            <person name="Schneider J."/>
            <person name="Jaenicke S."/>
            <person name="Goesmann A."/>
            <person name="Puehler A."/>
            <person name="Jaeger K.-E."/>
            <person name="Ernst J.F."/>
        </authorList>
    </citation>
    <scope>NUCLEOTIDE SEQUENCE [LARGE SCALE GENOMIC DNA]</scope>
    <source>
        <strain evidence="2">ATCC 18201 / CBS 1600 / BCRC 20928 / JCM 3617 / NBRC 0987 / NRRL Y-1542</strain>
    </source>
</reference>
<gene>
    <name evidence="1" type="ORF">BN1211_0307</name>
</gene>
<evidence type="ECO:0000313" key="1">
    <source>
        <dbReference type="EMBL" id="CEP20442.1"/>
    </source>
</evidence>
<accession>A0A0H5BZ10</accession>
<proteinExistence type="predicted"/>
<dbReference type="Proteomes" id="UP000038830">
    <property type="component" value="Unassembled WGS sequence"/>
</dbReference>